<keyword evidence="2" id="KW-1185">Reference proteome</keyword>
<accession>T2G7D1</accession>
<dbReference type="EMBL" id="CP006585">
    <property type="protein sequence ID" value="AGW12084.1"/>
    <property type="molecule type" value="Genomic_DNA"/>
</dbReference>
<dbReference type="AlphaFoldDB" id="T2G7D1"/>
<dbReference type="HOGENOM" id="CLU_833483_0_0_7"/>
<reference evidence="2" key="2">
    <citation type="submission" date="2013-07" db="EMBL/GenBank/DDBJ databases">
        <authorList>
            <person name="Morais-Silva F.O."/>
            <person name="Rezende A.M."/>
            <person name="Pimentel C."/>
            <person name="Resende D.M."/>
            <person name="Santos C.I."/>
            <person name="Clemente C."/>
            <person name="de Oliveira L.M."/>
            <person name="da Silva S.M."/>
            <person name="Costa D.A."/>
            <person name="Varela-Raposo A."/>
            <person name="Horacio E.C.A."/>
            <person name="Matos M."/>
            <person name="Flores O."/>
            <person name="Ruiz J.C."/>
            <person name="Rodrigues-Pousada C."/>
        </authorList>
    </citation>
    <scope>NUCLEOTIDE SEQUENCE [LARGE SCALE GENOMIC DNA]</scope>
    <source>
        <strain evidence="2">ATCC 19364 / DSM 1382 / NCIMB 9332 / VKM B-1759</strain>
    </source>
</reference>
<protein>
    <submittedName>
        <fullName evidence="1">Uncharacterized protein</fullName>
    </submittedName>
</protein>
<proteinExistence type="predicted"/>
<reference evidence="1 2" key="1">
    <citation type="journal article" date="2013" name="J. Bacteriol.">
        <title>Roles of HynAB and Ech, the only two hydrogenases found in the model sulfate reducer Desulfovibrio gigas.</title>
        <authorList>
            <person name="Morais-Silva F.O."/>
            <person name="Santos C.I."/>
            <person name="Rodrigues R."/>
            <person name="Pereira I.A."/>
            <person name="Rodrigues-Pousada C."/>
        </authorList>
    </citation>
    <scope>NUCLEOTIDE SEQUENCE [LARGE SCALE GENOMIC DNA]</scope>
    <source>
        <strain evidence="2">ATCC 19364 / DSM 1382 / NCIMB 9332 / VKM B-1759</strain>
    </source>
</reference>
<dbReference type="PATRIC" id="fig|1121448.10.peg.149"/>
<name>T2G7D1_MEGG1</name>
<sequence>MTLAGWRRGLERRRVWAMVEDLFRTGPQELRLARGWTVRLALACQVASERVAAVTAGLGAVHVFARSQWQTDAAVNAVFATPDAMDAFLRSPEAGLCRFFETQPVREVFFALTASPDRRAGFGARMHGEVLLRDERIETLTFREHRLLELHGDPESTRSGLCRAGLRYLVSSALHHVIQEKMHRKDLAETRAVLATKHKALSLQLKAMHGLMGETKESRATLEELGRLVAELDHDLEQADVTLGHPEDMLREVDGFLRVPRRFLGVRQVQVRVTRDGEVLPPETAVASSTAEVAGIGDEGWRLEFTEFDPTDGRPPRAVLLGAALREDVMGRA</sequence>
<organism evidence="1 2">
    <name type="scientific">Megalodesulfovibrio gigas (strain ATCC 19364 / DSM 1382 / NCIMB 9332 / VKM B-1759)</name>
    <name type="common">Desulfovibrio gigas</name>
    <dbReference type="NCBI Taxonomy" id="1121448"/>
    <lineage>
        <taxon>Bacteria</taxon>
        <taxon>Pseudomonadati</taxon>
        <taxon>Thermodesulfobacteriota</taxon>
        <taxon>Desulfovibrionia</taxon>
        <taxon>Desulfovibrionales</taxon>
        <taxon>Desulfovibrionaceae</taxon>
        <taxon>Megalodesulfovibrio</taxon>
    </lineage>
</organism>
<gene>
    <name evidence="1" type="ORF">DGI_0147</name>
</gene>
<dbReference type="KEGG" id="dgg:DGI_0147"/>
<dbReference type="Proteomes" id="UP000016587">
    <property type="component" value="Chromosome"/>
</dbReference>
<evidence type="ECO:0000313" key="2">
    <source>
        <dbReference type="Proteomes" id="UP000016587"/>
    </source>
</evidence>
<evidence type="ECO:0000313" key="1">
    <source>
        <dbReference type="EMBL" id="AGW12084.1"/>
    </source>
</evidence>
<dbReference type="eggNOG" id="COG5380">
    <property type="taxonomic scope" value="Bacteria"/>
</dbReference>